<dbReference type="SMART" id="SM00830">
    <property type="entry name" value="CM_2"/>
    <property type="match status" value="1"/>
</dbReference>
<dbReference type="PANTHER" id="PTHR38041">
    <property type="entry name" value="CHORISMATE MUTASE"/>
    <property type="match status" value="1"/>
</dbReference>
<dbReference type="PROSITE" id="PS51168">
    <property type="entry name" value="CHORISMATE_MUT_2"/>
    <property type="match status" value="1"/>
</dbReference>
<evidence type="ECO:0000313" key="5">
    <source>
        <dbReference type="Proteomes" id="UP001399917"/>
    </source>
</evidence>
<dbReference type="PANTHER" id="PTHR38041:SF1">
    <property type="entry name" value="CHORISMATE MUTASE"/>
    <property type="match status" value="1"/>
</dbReference>
<keyword evidence="2" id="KW-0413">Isomerase</keyword>
<dbReference type="RefSeq" id="WP_344846044.1">
    <property type="nucleotide sequence ID" value="NZ_BAABDF010000007.1"/>
</dbReference>
<dbReference type="NCBIfam" id="TIGR01795">
    <property type="entry name" value="CM_mono_cladeE"/>
    <property type="match status" value="1"/>
</dbReference>
<dbReference type="Proteomes" id="UP001399917">
    <property type="component" value="Unassembled WGS sequence"/>
</dbReference>
<evidence type="ECO:0000313" key="4">
    <source>
        <dbReference type="EMBL" id="GAA3866331.1"/>
    </source>
</evidence>
<keyword evidence="5" id="KW-1185">Reference proteome</keyword>
<dbReference type="Pfam" id="PF01817">
    <property type="entry name" value="CM_2"/>
    <property type="match status" value="1"/>
</dbReference>
<evidence type="ECO:0000259" key="3">
    <source>
        <dbReference type="PROSITE" id="PS51168"/>
    </source>
</evidence>
<sequence>MTDAASRAAEVLREHRESIDRLDAILVYTLGERFKHTQAVGRLKAEHDLPPSDPSREAHQIARLEDLAQRADLDPEFAKAFLKFIIQEVIHHHEKHQDC</sequence>
<name>A0ABP7K5D7_9RHOB</name>
<dbReference type="InterPro" id="IPR010951">
    <property type="entry name" value="CM_bact"/>
</dbReference>
<dbReference type="NCBIfam" id="NF006691">
    <property type="entry name" value="PRK09239.1"/>
    <property type="match status" value="1"/>
</dbReference>
<comment type="caution">
    <text evidence="4">The sequence shown here is derived from an EMBL/GenBank/DDBJ whole genome shotgun (WGS) entry which is preliminary data.</text>
</comment>
<protein>
    <recommendedName>
        <fullName evidence="1">chorismate mutase</fullName>
        <ecNumber evidence="1">5.4.99.5</ecNumber>
    </recommendedName>
</protein>
<proteinExistence type="predicted"/>
<feature type="domain" description="Chorismate mutase" evidence="3">
    <location>
        <begin position="6"/>
        <end position="97"/>
    </location>
</feature>
<organism evidence="4 5">
    <name type="scientific">Celeribacter arenosi</name>
    <dbReference type="NCBI Taxonomy" id="792649"/>
    <lineage>
        <taxon>Bacteria</taxon>
        <taxon>Pseudomonadati</taxon>
        <taxon>Pseudomonadota</taxon>
        <taxon>Alphaproteobacteria</taxon>
        <taxon>Rhodobacterales</taxon>
        <taxon>Roseobacteraceae</taxon>
        <taxon>Celeribacter</taxon>
    </lineage>
</organism>
<dbReference type="EC" id="5.4.99.5" evidence="1"/>
<dbReference type="InterPro" id="IPR036979">
    <property type="entry name" value="CM_dom_sf"/>
</dbReference>
<dbReference type="InterPro" id="IPR051331">
    <property type="entry name" value="Chorismate_mutase-related"/>
</dbReference>
<dbReference type="SUPFAM" id="SSF48600">
    <property type="entry name" value="Chorismate mutase II"/>
    <property type="match status" value="1"/>
</dbReference>
<dbReference type="EMBL" id="BAABDF010000007">
    <property type="protein sequence ID" value="GAA3866331.1"/>
    <property type="molecule type" value="Genomic_DNA"/>
</dbReference>
<reference evidence="5" key="1">
    <citation type="journal article" date="2019" name="Int. J. Syst. Evol. Microbiol.">
        <title>The Global Catalogue of Microorganisms (GCM) 10K type strain sequencing project: providing services to taxonomists for standard genome sequencing and annotation.</title>
        <authorList>
            <consortium name="The Broad Institute Genomics Platform"/>
            <consortium name="The Broad Institute Genome Sequencing Center for Infectious Disease"/>
            <person name="Wu L."/>
            <person name="Ma J."/>
        </authorList>
    </citation>
    <scope>NUCLEOTIDE SEQUENCE [LARGE SCALE GENOMIC DNA]</scope>
    <source>
        <strain evidence="5">JCM 17190</strain>
    </source>
</reference>
<gene>
    <name evidence="4" type="ORF">GCM10022404_15620</name>
</gene>
<accession>A0ABP7K5D7</accession>
<evidence type="ECO:0000256" key="1">
    <source>
        <dbReference type="ARBA" id="ARBA00012404"/>
    </source>
</evidence>
<evidence type="ECO:0000256" key="2">
    <source>
        <dbReference type="ARBA" id="ARBA00023235"/>
    </source>
</evidence>
<dbReference type="InterPro" id="IPR036263">
    <property type="entry name" value="Chorismate_II_sf"/>
</dbReference>
<dbReference type="Gene3D" id="1.20.59.10">
    <property type="entry name" value="Chorismate mutase"/>
    <property type="match status" value="1"/>
</dbReference>
<dbReference type="InterPro" id="IPR002701">
    <property type="entry name" value="CM_II_prokaryot"/>
</dbReference>